<evidence type="ECO:0000313" key="2">
    <source>
        <dbReference type="EMBL" id="RLQ87855.1"/>
    </source>
</evidence>
<accession>A0A3L7JBU2</accession>
<dbReference type="CDD" id="cd03024">
    <property type="entry name" value="DsbA_FrnE"/>
    <property type="match status" value="1"/>
</dbReference>
<evidence type="ECO:0000313" key="3">
    <source>
        <dbReference type="Proteomes" id="UP000281094"/>
    </source>
</evidence>
<protein>
    <submittedName>
        <fullName evidence="2">DsbA family oxidoreductase</fullName>
    </submittedName>
</protein>
<name>A0A3L7JBU2_9HYPH</name>
<dbReference type="AlphaFoldDB" id="A0A3L7JBU2"/>
<dbReference type="GO" id="GO:0016491">
    <property type="term" value="F:oxidoreductase activity"/>
    <property type="evidence" value="ECO:0007669"/>
    <property type="project" value="InterPro"/>
</dbReference>
<comment type="caution">
    <text evidence="2">The sequence shown here is derived from an EMBL/GenBank/DDBJ whole genome shotgun (WGS) entry which is preliminary data.</text>
</comment>
<evidence type="ECO:0000259" key="1">
    <source>
        <dbReference type="Pfam" id="PF01323"/>
    </source>
</evidence>
<dbReference type="EMBL" id="RCWN01000001">
    <property type="protein sequence ID" value="RLQ87855.1"/>
    <property type="molecule type" value="Genomic_DNA"/>
</dbReference>
<dbReference type="PANTHER" id="PTHR13887:SF41">
    <property type="entry name" value="THIOREDOXIN SUPERFAMILY PROTEIN"/>
    <property type="match status" value="1"/>
</dbReference>
<keyword evidence="3" id="KW-1185">Reference proteome</keyword>
<sequence>MSEETAEPLSPASPLTLDIVSDVVCPWCYIHFRRLEEARSAMPDLPVAIRWRPYQLDPTIPPEGVERQSYMLNKFGSQDRLDQLHAAISKEGKAAGIDFAFDKIKTSPNTLDAHRVLHWAGTQDVTIQHRLVARLFQIFFEEGVDLSDHETLANAAEEAGMDKAIVSQLLQGDADADLVREEIAQANEMGIQGVPFTLIEQRYGLPGAQPPDVLANALRQVADAKANGEF</sequence>
<dbReference type="Gene3D" id="3.40.30.10">
    <property type="entry name" value="Glutaredoxin"/>
    <property type="match status" value="1"/>
</dbReference>
<proteinExistence type="predicted"/>
<feature type="domain" description="DSBA-like thioredoxin" evidence="1">
    <location>
        <begin position="16"/>
        <end position="218"/>
    </location>
</feature>
<organism evidence="2 3">
    <name type="scientific">Notoacmeibacter ruber</name>
    <dbReference type="NCBI Taxonomy" id="2670375"/>
    <lineage>
        <taxon>Bacteria</taxon>
        <taxon>Pseudomonadati</taxon>
        <taxon>Pseudomonadota</taxon>
        <taxon>Alphaproteobacteria</taxon>
        <taxon>Hyphomicrobiales</taxon>
        <taxon>Notoacmeibacteraceae</taxon>
        <taxon>Notoacmeibacter</taxon>
    </lineage>
</organism>
<dbReference type="PANTHER" id="PTHR13887">
    <property type="entry name" value="GLUTATHIONE S-TRANSFERASE KAPPA"/>
    <property type="match status" value="1"/>
</dbReference>
<dbReference type="InterPro" id="IPR036249">
    <property type="entry name" value="Thioredoxin-like_sf"/>
</dbReference>
<dbReference type="SUPFAM" id="SSF52833">
    <property type="entry name" value="Thioredoxin-like"/>
    <property type="match status" value="1"/>
</dbReference>
<dbReference type="InterPro" id="IPR001853">
    <property type="entry name" value="DSBA-like_thioredoxin_dom"/>
</dbReference>
<reference evidence="2 3" key="1">
    <citation type="submission" date="2018-10" db="EMBL/GenBank/DDBJ databases">
        <title>Notoacmeibacter sp. M2BS9Y-3-1, whole genome shotgun sequence.</title>
        <authorList>
            <person name="Tuo L."/>
        </authorList>
    </citation>
    <scope>NUCLEOTIDE SEQUENCE [LARGE SCALE GENOMIC DNA]</scope>
    <source>
        <strain evidence="2 3">M2BS9Y-3-1</strain>
    </source>
</reference>
<dbReference type="Pfam" id="PF01323">
    <property type="entry name" value="DSBA"/>
    <property type="match status" value="1"/>
</dbReference>
<dbReference type="RefSeq" id="WP_121644818.1">
    <property type="nucleotide sequence ID" value="NZ_RCWN01000001.1"/>
</dbReference>
<gene>
    <name evidence="2" type="ORF">D8780_06180</name>
</gene>
<dbReference type="Proteomes" id="UP000281094">
    <property type="component" value="Unassembled WGS sequence"/>
</dbReference>